<feature type="domain" description="DUF551" evidence="1">
    <location>
        <begin position="50"/>
        <end position="109"/>
    </location>
</feature>
<dbReference type="Proteomes" id="UP001246690">
    <property type="component" value="Chromosome"/>
</dbReference>
<evidence type="ECO:0000313" key="2">
    <source>
        <dbReference type="EMBL" id="WMY72771.1"/>
    </source>
</evidence>
<proteinExistence type="predicted"/>
<dbReference type="RefSeq" id="WP_309874922.1">
    <property type="nucleotide sequence ID" value="NZ_CP133838.1"/>
</dbReference>
<evidence type="ECO:0000259" key="1">
    <source>
        <dbReference type="Pfam" id="PF04448"/>
    </source>
</evidence>
<organism evidence="2 3">
    <name type="scientific">Buttiauxella selenatireducens</name>
    <dbReference type="NCBI Taxonomy" id="3073902"/>
    <lineage>
        <taxon>Bacteria</taxon>
        <taxon>Pseudomonadati</taxon>
        <taxon>Pseudomonadota</taxon>
        <taxon>Gammaproteobacteria</taxon>
        <taxon>Enterobacterales</taxon>
        <taxon>Enterobacteriaceae</taxon>
        <taxon>Buttiauxella</taxon>
    </lineage>
</organism>
<dbReference type="EMBL" id="CP133838">
    <property type="protein sequence ID" value="WMY72771.1"/>
    <property type="molecule type" value="Genomic_DNA"/>
</dbReference>
<name>A0ABY9S8K9_9ENTR</name>
<keyword evidence="3" id="KW-1185">Reference proteome</keyword>
<accession>A0ABY9S8K9</accession>
<sequence length="116" mass="13332">MTTIRIGLEQSTLNDERIEIFINQPLDNGFTRGEQMELVRELQARRKADKWIPISECFPDDETVILVADCTGVVWGAEVQEGTIYPDDWAYMNRFGSREATHWKPMPQAKLSENGD</sequence>
<protein>
    <submittedName>
        <fullName evidence="2">DUF551 domain-containing protein</fullName>
    </submittedName>
</protein>
<evidence type="ECO:0000313" key="3">
    <source>
        <dbReference type="Proteomes" id="UP001246690"/>
    </source>
</evidence>
<reference evidence="2 3" key="1">
    <citation type="submission" date="2023-09" db="EMBL/GenBank/DDBJ databases">
        <title>Buttiauxella selenatireducens sp. nov., isolated from the rhizosphere of Cardamine hupingshanesis.</title>
        <authorList>
            <person name="Zhang S."/>
            <person name="Xu Z."/>
            <person name="Wang H."/>
            <person name="Guo Y."/>
        </authorList>
    </citation>
    <scope>NUCLEOTIDE SEQUENCE [LARGE SCALE GENOMIC DNA]</scope>
    <source>
        <strain evidence="2 3">R73</strain>
    </source>
</reference>
<dbReference type="Pfam" id="PF04448">
    <property type="entry name" value="DUF551"/>
    <property type="match status" value="1"/>
</dbReference>
<gene>
    <name evidence="2" type="ORF">RHD99_14960</name>
</gene>
<dbReference type="InterPro" id="IPR007539">
    <property type="entry name" value="DUF551"/>
</dbReference>